<proteinExistence type="predicted"/>
<dbReference type="OrthoDB" id="2471827at2"/>
<dbReference type="InterPro" id="IPR043519">
    <property type="entry name" value="NT_sf"/>
</dbReference>
<dbReference type="GO" id="GO:0016779">
    <property type="term" value="F:nucleotidyltransferase activity"/>
    <property type="evidence" value="ECO:0007669"/>
    <property type="project" value="InterPro"/>
</dbReference>
<comment type="caution">
    <text evidence="2">The sequence shown here is derived from an EMBL/GenBank/DDBJ whole genome shotgun (WGS) entry which is preliminary data.</text>
</comment>
<accession>V6IW76</accession>
<protein>
    <recommendedName>
        <fullName evidence="1">Polymerase nucleotidyl transferase domain-containing protein</fullName>
    </recommendedName>
</protein>
<gene>
    <name evidence="2" type="ORF">P343_15400</name>
</gene>
<dbReference type="CDD" id="cd05403">
    <property type="entry name" value="NT_KNTase_like"/>
    <property type="match status" value="1"/>
</dbReference>
<dbReference type="eggNOG" id="COG1708">
    <property type="taxonomic scope" value="Bacteria"/>
</dbReference>
<evidence type="ECO:0000313" key="2">
    <source>
        <dbReference type="EMBL" id="EST10781.1"/>
    </source>
</evidence>
<feature type="domain" description="Polymerase nucleotidyl transferase" evidence="1">
    <location>
        <begin position="28"/>
        <end position="68"/>
    </location>
</feature>
<dbReference type="Proteomes" id="UP000018296">
    <property type="component" value="Unassembled WGS sequence"/>
</dbReference>
<evidence type="ECO:0000313" key="3">
    <source>
        <dbReference type="Proteomes" id="UP000018296"/>
    </source>
</evidence>
<evidence type="ECO:0000259" key="1">
    <source>
        <dbReference type="Pfam" id="PF01909"/>
    </source>
</evidence>
<dbReference type="SUPFAM" id="SSF81301">
    <property type="entry name" value="Nucleotidyltransferase"/>
    <property type="match status" value="1"/>
</dbReference>
<dbReference type="PATRIC" id="fig|1395513.3.peg.3130"/>
<dbReference type="Gene3D" id="3.30.460.10">
    <property type="entry name" value="Beta Polymerase, domain 2"/>
    <property type="match status" value="1"/>
</dbReference>
<dbReference type="RefSeq" id="WP_023511300.1">
    <property type="nucleotide sequence ID" value="NZ_AWTC01000018.1"/>
</dbReference>
<dbReference type="EMBL" id="AWTC01000018">
    <property type="protein sequence ID" value="EST10781.1"/>
    <property type="molecule type" value="Genomic_DNA"/>
</dbReference>
<keyword evidence="3" id="KW-1185">Reference proteome</keyword>
<dbReference type="AlphaFoldDB" id="V6IW76"/>
<dbReference type="InterPro" id="IPR002934">
    <property type="entry name" value="Polymerase_NTP_transf_dom"/>
</dbReference>
<name>V6IW76_9BACL</name>
<sequence length="316" mass="36708">MNSRSNELIRLAKEFVTLTFPEESYASISGSAARGTADKYSDIDLTIFNASDQQIDKNIEFCSEIVQVHFTPLPQIEQVYKSPWAFRFLSEIKIIRDKSNLLETIQNRAIEFFNSLSGKQQMISEVQRIVKDRTMAANQFYKAGRTYSATHAAMGAWCEAAFLHMYMTERTLATGCLIPCIRKNQQLFSSLKKYSSIRECSSITDFSPILHLLREYLREQNYDLPFDLDPLQEMLVERKNKRFINTGDLFNLQWQMYGEALWLYFCIDDQKTFEQFYESLPIELKRGLSSIGFVPLEKQNIDGLCNLSQLLIKDYI</sequence>
<reference evidence="2 3" key="1">
    <citation type="journal article" date="2013" name="Genome Announc.">
        <title>Genome Sequence of Sporolactobacillus laevolacticus DSM442, an Efficient Polymer-Grade D-Lactate Producer from Agricultural Waste Cottonseed as a Nitrogen Source.</title>
        <authorList>
            <person name="Wang H."/>
            <person name="Wang L."/>
            <person name="Ju J."/>
            <person name="Yu B."/>
            <person name="Ma Y."/>
        </authorList>
    </citation>
    <scope>NUCLEOTIDE SEQUENCE [LARGE SCALE GENOMIC DNA]</scope>
    <source>
        <strain evidence="2 3">DSM 442</strain>
    </source>
</reference>
<organism evidence="2 3">
    <name type="scientific">Sporolactobacillus laevolacticus DSM 442</name>
    <dbReference type="NCBI Taxonomy" id="1395513"/>
    <lineage>
        <taxon>Bacteria</taxon>
        <taxon>Bacillati</taxon>
        <taxon>Bacillota</taxon>
        <taxon>Bacilli</taxon>
        <taxon>Bacillales</taxon>
        <taxon>Sporolactobacillaceae</taxon>
        <taxon>Sporolactobacillus</taxon>
    </lineage>
</organism>
<dbReference type="Pfam" id="PF01909">
    <property type="entry name" value="NTP_transf_2"/>
    <property type="match status" value="1"/>
</dbReference>